<feature type="transmembrane region" description="Helical" evidence="1">
    <location>
        <begin position="113"/>
        <end position="136"/>
    </location>
</feature>
<feature type="transmembrane region" description="Helical" evidence="1">
    <location>
        <begin position="399"/>
        <end position="419"/>
    </location>
</feature>
<feature type="transmembrane region" description="Helical" evidence="1">
    <location>
        <begin position="80"/>
        <end position="101"/>
    </location>
</feature>
<evidence type="ECO:0000256" key="1">
    <source>
        <dbReference type="SAM" id="Phobius"/>
    </source>
</evidence>
<dbReference type="EMBL" id="JBHTNF010000002">
    <property type="protein sequence ID" value="MFD1327262.1"/>
    <property type="molecule type" value="Genomic_DNA"/>
</dbReference>
<feature type="transmembrane region" description="Helical" evidence="1">
    <location>
        <begin position="322"/>
        <end position="341"/>
    </location>
</feature>
<proteinExistence type="predicted"/>
<sequence>MPGATLSRWTMSYFAVALAFLLAGEVLLTAGFGYPVLPVEAPETLIIVHTIAIGWLGLLFSGALLQFVPVLVAKPLKAPSLALPALVLIVSGLLALLAGFLGLNGRLAVDPLVLPAGGVLLVGGFAALSTSIGETIWSARPIGLPARFVAVGLAAMAMTVLLGLCFTAVLSGLVEDTHVLNLVLDGIGLHAAIGLIGWMTIMAMGVSYRLLAMFLLAPERDRRTTRLVFAAAVIALLLVAIATVLTGIEAPRALPLYAAAAVSFVGLGLYAYDVVSIFRQRRRKTAELNTLISLAAVAFLLLSAILFAAFAVSGTLADNAGVLVYVLAMGWLTSLGLGQLYKIVPFLTWMECYGPVLGKTAVPRVQDLVNEKRAAWWFGLYIITVAVSALALFVHELELFMAAGVLQILATLGLIVEFMRARRLSWAPPEIRLPPGVPRPRLFLPIGDDNDRKLRGT</sequence>
<evidence type="ECO:0000313" key="3">
    <source>
        <dbReference type="Proteomes" id="UP001597173"/>
    </source>
</evidence>
<keyword evidence="1" id="KW-0812">Transmembrane</keyword>
<accession>A0ABW3YRR7</accession>
<comment type="caution">
    <text evidence="2">The sequence shown here is derived from an EMBL/GenBank/DDBJ whole genome shotgun (WGS) entry which is preliminary data.</text>
</comment>
<keyword evidence="3" id="KW-1185">Reference proteome</keyword>
<dbReference type="Gene3D" id="1.20.210.10">
    <property type="entry name" value="Cytochrome c oxidase-like, subunit I domain"/>
    <property type="match status" value="1"/>
</dbReference>
<evidence type="ECO:0008006" key="4">
    <source>
        <dbReference type="Google" id="ProtNLM"/>
    </source>
</evidence>
<feature type="transmembrane region" description="Helical" evidence="1">
    <location>
        <begin position="254"/>
        <end position="278"/>
    </location>
</feature>
<evidence type="ECO:0000313" key="2">
    <source>
        <dbReference type="EMBL" id="MFD1327262.1"/>
    </source>
</evidence>
<organism evidence="2 3">
    <name type="scientific">Mycoplana ramosa</name>
    <name type="common">Mycoplana bullata</name>
    <dbReference type="NCBI Taxonomy" id="40837"/>
    <lineage>
        <taxon>Bacteria</taxon>
        <taxon>Pseudomonadati</taxon>
        <taxon>Pseudomonadota</taxon>
        <taxon>Alphaproteobacteria</taxon>
        <taxon>Hyphomicrobiales</taxon>
        <taxon>Rhizobiaceae</taxon>
        <taxon>Mycoplana</taxon>
    </lineage>
</organism>
<feature type="transmembrane region" description="Helical" evidence="1">
    <location>
        <begin position="12"/>
        <end position="34"/>
    </location>
</feature>
<dbReference type="RefSeq" id="WP_374834910.1">
    <property type="nucleotide sequence ID" value="NZ_JBHEEW010000001.1"/>
</dbReference>
<feature type="transmembrane region" description="Helical" evidence="1">
    <location>
        <begin position="46"/>
        <end position="68"/>
    </location>
</feature>
<gene>
    <name evidence="2" type="ORF">ACFQ33_05080</name>
</gene>
<feature type="transmembrane region" description="Helical" evidence="1">
    <location>
        <begin position="191"/>
        <end position="215"/>
    </location>
</feature>
<dbReference type="InterPro" id="IPR036927">
    <property type="entry name" value="Cyt_c_oxase-like_su1_sf"/>
</dbReference>
<feature type="transmembrane region" description="Helical" evidence="1">
    <location>
        <begin position="227"/>
        <end position="248"/>
    </location>
</feature>
<keyword evidence="1" id="KW-0472">Membrane</keyword>
<feature type="transmembrane region" description="Helical" evidence="1">
    <location>
        <begin position="374"/>
        <end position="393"/>
    </location>
</feature>
<feature type="transmembrane region" description="Helical" evidence="1">
    <location>
        <begin position="148"/>
        <end position="171"/>
    </location>
</feature>
<dbReference type="Proteomes" id="UP001597173">
    <property type="component" value="Unassembled WGS sequence"/>
</dbReference>
<keyword evidence="1" id="KW-1133">Transmembrane helix</keyword>
<protein>
    <recommendedName>
        <fullName evidence="4">Transmembrane protein</fullName>
    </recommendedName>
</protein>
<name>A0ABW3YRR7_MYCRA</name>
<feature type="transmembrane region" description="Helical" evidence="1">
    <location>
        <begin position="290"/>
        <end position="310"/>
    </location>
</feature>
<reference evidence="3" key="1">
    <citation type="journal article" date="2019" name="Int. J. Syst. Evol. Microbiol.">
        <title>The Global Catalogue of Microorganisms (GCM) 10K type strain sequencing project: providing services to taxonomists for standard genome sequencing and annotation.</title>
        <authorList>
            <consortium name="The Broad Institute Genomics Platform"/>
            <consortium name="The Broad Institute Genome Sequencing Center for Infectious Disease"/>
            <person name="Wu L."/>
            <person name="Ma J."/>
        </authorList>
    </citation>
    <scope>NUCLEOTIDE SEQUENCE [LARGE SCALE GENOMIC DNA]</scope>
    <source>
        <strain evidence="3">CCUG 55609</strain>
    </source>
</reference>